<dbReference type="PANTHER" id="PTHR34219">
    <property type="entry name" value="IRON-REGULATED INNER MEMBRANE PROTEIN-RELATED"/>
    <property type="match status" value="1"/>
</dbReference>
<name>A0A1U9KN01_9PROT</name>
<sequence length="481" mass="53348">MRDNLRTRMGWLHGWVGFIAGLPLTIIFAAGTLSTFDIEIGRWMQPEIQLPFGVHPSPGVLSHAENMLWSLHRQGVIAFLNLPSPRDPALRILHYDGQEFVGPALDPRSGQVVPARETVGGNFFYNLHFTLLAGHDWGRRIVDTLGLAMLVAIGSGIVIHWRSIIPDIVLFRPFAARPRAWMDAHILAGVLFLPFITATAYTGVVVHSGAILPDGGVRKDTLSAQSSAPENLPPLAPMIIEAERVLGDGKTGFILFGPDAIHVVQGDFTRFYLTRDEVAFDYRDGHLLHITRHGGAIARSQQAFRGLHYIRWAPLPIRWLYFLAGLTGAIMMASGLVLFLMRYRRQHGGEWTFHLAEGLTMAVVLGFPVATLSLFWLNRLLPPFLPHRALAEFHATLDIWLFTAVHAFAFSLSGHAGRAWRQQAATLGMLAVTLPLLDLSTRDHGWTLPASSPFIAVDTLAFLVGILAWHLYRRLSPEHAS</sequence>
<dbReference type="EMBL" id="CP014691">
    <property type="protein sequence ID" value="AQS87169.1"/>
    <property type="molecule type" value="Genomic_DNA"/>
</dbReference>
<reference evidence="1 2" key="1">
    <citation type="submission" date="2016-03" db="EMBL/GenBank/DDBJ databases">
        <title>Acetic acid bacteria sequencing.</title>
        <authorList>
            <person name="Brandt J."/>
            <person name="Jakob F."/>
            <person name="Vogel R.F."/>
        </authorList>
    </citation>
    <scope>NUCLEOTIDE SEQUENCE [LARGE SCALE GENOMIC DNA]</scope>
    <source>
        <strain evidence="1 2">NBRC 101099</strain>
    </source>
</reference>
<dbReference type="OrthoDB" id="9776609at2"/>
<dbReference type="Proteomes" id="UP000188604">
    <property type="component" value="Chromosome"/>
</dbReference>
<gene>
    <name evidence="1" type="ORF">A0U93_03590</name>
</gene>
<keyword evidence="2" id="KW-1185">Reference proteome</keyword>
<protein>
    <submittedName>
        <fullName evidence="1">Uncharacterized protein</fullName>
    </submittedName>
</protein>
<dbReference type="RefSeq" id="WP_077806142.1">
    <property type="nucleotide sequence ID" value="NZ_BJXS01000008.1"/>
</dbReference>
<evidence type="ECO:0000313" key="1">
    <source>
        <dbReference type="EMBL" id="AQS87169.1"/>
    </source>
</evidence>
<dbReference type="InterPro" id="IPR005625">
    <property type="entry name" value="PepSY-ass_TM"/>
</dbReference>
<accession>A0A1U9KN01</accession>
<dbReference type="STRING" id="320497.A0U93_03590"/>
<proteinExistence type="predicted"/>
<evidence type="ECO:0000313" key="2">
    <source>
        <dbReference type="Proteomes" id="UP000188604"/>
    </source>
</evidence>
<organism evidence="1 2">
    <name type="scientific">Neoasaia chiangmaiensis</name>
    <dbReference type="NCBI Taxonomy" id="320497"/>
    <lineage>
        <taxon>Bacteria</taxon>
        <taxon>Pseudomonadati</taxon>
        <taxon>Pseudomonadota</taxon>
        <taxon>Alphaproteobacteria</taxon>
        <taxon>Acetobacterales</taxon>
        <taxon>Acetobacteraceae</taxon>
        <taxon>Neoasaia</taxon>
    </lineage>
</organism>
<dbReference type="PANTHER" id="PTHR34219:SF4">
    <property type="entry name" value="PEPSY DOMAIN-CONTAINING PROTEIN"/>
    <property type="match status" value="1"/>
</dbReference>
<dbReference type="AlphaFoldDB" id="A0A1U9KN01"/>
<dbReference type="Pfam" id="PF03929">
    <property type="entry name" value="PepSY_TM"/>
    <property type="match status" value="1"/>
</dbReference>
<dbReference type="KEGG" id="nch:A0U93_03590"/>